<keyword evidence="2" id="KW-1185">Reference proteome</keyword>
<organism evidence="1 2">
    <name type="scientific">Halosquirtibacter laminarini</name>
    <dbReference type="NCBI Taxonomy" id="3374600"/>
    <lineage>
        <taxon>Bacteria</taxon>
        <taxon>Pseudomonadati</taxon>
        <taxon>Bacteroidota</taxon>
        <taxon>Bacteroidia</taxon>
        <taxon>Marinilabiliales</taxon>
        <taxon>Prolixibacteraceae</taxon>
        <taxon>Halosquirtibacter</taxon>
    </lineage>
</organism>
<accession>A0AC61NBJ0</accession>
<proteinExistence type="predicted"/>
<dbReference type="Proteomes" id="UP000826212">
    <property type="component" value="Chromosome"/>
</dbReference>
<reference evidence="1" key="1">
    <citation type="submission" date="2021-08" db="EMBL/GenBank/DDBJ databases">
        <title>Novel anaerobic bacterium isolated from sea squirt in East Sea, Republic of Korea.</title>
        <authorList>
            <person name="Nguyen T.H."/>
            <person name="Li Z."/>
            <person name="Lee Y.-J."/>
            <person name="Ko J."/>
            <person name="Kim S.-G."/>
        </authorList>
    </citation>
    <scope>NUCLEOTIDE SEQUENCE</scope>
    <source>
        <strain evidence="1">KCTC 25031</strain>
    </source>
</reference>
<evidence type="ECO:0000313" key="2">
    <source>
        <dbReference type="Proteomes" id="UP000826212"/>
    </source>
</evidence>
<evidence type="ECO:0000313" key="1">
    <source>
        <dbReference type="EMBL" id="QZE12843.1"/>
    </source>
</evidence>
<protein>
    <submittedName>
        <fullName evidence="1">ISAs1 family transposase</fullName>
    </submittedName>
</protein>
<sequence length="372" mass="43412">MNNDLSSAEIRRFYEKLQVKLVDNRSHVGLKHELAFVITLFIISILTSYGHLSMNKIHRNMVRHYEKLCICLHKDIDSCISRVQLTRILSEFDYDSFLTICDEVYSSTEWISIDGKELRGSIDSKNNKKRGLSIIYSIGHNTNIQQLLGFYDGTKESEKNIVYDHILELPEKAKVTLDAMHNSENLLSNIHQNSRFYLTQIKSNQQKLKDDLVHTSNHIKVDDVMTEIDKSHGRIDSRRYEIYPINTEMLDPRWCNSGICNMIKVTRESYNVKRDKRSTETRYYITNYNGKIDEIAGAIRGHWKIEIMNRIRDVNFGEDKLKSLDHGLQKSISSIMLFICSKLMEINSYNNLNILREELVHNTDKIHDVFAA</sequence>
<dbReference type="EMBL" id="CP081303">
    <property type="protein sequence ID" value="QZE12843.1"/>
    <property type="molecule type" value="Genomic_DNA"/>
</dbReference>
<gene>
    <name evidence="1" type="ORF">K4L44_09610</name>
</gene>
<name>A0AC61NBJ0_9BACT</name>